<sequence>MILISPAKRLTSKLSDRKLVSTEAFFKDDANLLARKLSKLSSLDLQKMMGISEDIADLNQQRFKNWDKPEAIEKRAIFQFEGDVFKNLDAKSLEDEDLEYMNENLRILSGIYGLLRPSDKMNPYRLEMGTKSLPGDLKSLYDFWGDRVANQLKNEAGENLIFNLASDEYFTVVKKFVDLDKIANFKFYTQKDGVEKVIGVIAKRVRGEMARFLIRNRIKTIEPIKAFDSMGFEFREVTGNEIIFVQKG</sequence>
<organism evidence="2 3">
    <name type="scientific">SAR86 cluster bacterium</name>
    <dbReference type="NCBI Taxonomy" id="2030880"/>
    <lineage>
        <taxon>Bacteria</taxon>
        <taxon>Pseudomonadati</taxon>
        <taxon>Pseudomonadota</taxon>
        <taxon>Gammaproteobacteria</taxon>
        <taxon>SAR86 cluster</taxon>
    </lineage>
</organism>
<dbReference type="AlphaFoldDB" id="A0A520MXI8"/>
<dbReference type="PANTHER" id="PTHR30283:SF4">
    <property type="entry name" value="PEROXIDE STRESS RESISTANCE PROTEIN YAAA"/>
    <property type="match status" value="1"/>
</dbReference>
<dbReference type="Pfam" id="PF03883">
    <property type="entry name" value="H2O2_YaaD"/>
    <property type="match status" value="1"/>
</dbReference>
<dbReference type="InterPro" id="IPR005583">
    <property type="entry name" value="YaaA"/>
</dbReference>
<gene>
    <name evidence="2" type="ORF">EVA92_04205</name>
</gene>
<protein>
    <recommendedName>
        <fullName evidence="1">UPF0246 protein EVA92_04205</fullName>
    </recommendedName>
</protein>
<evidence type="ECO:0000313" key="2">
    <source>
        <dbReference type="EMBL" id="RZO25924.1"/>
    </source>
</evidence>
<dbReference type="EMBL" id="SHBE01000008">
    <property type="protein sequence ID" value="RZO25924.1"/>
    <property type="molecule type" value="Genomic_DNA"/>
</dbReference>
<dbReference type="GO" id="GO:0033194">
    <property type="term" value="P:response to hydroperoxide"/>
    <property type="evidence" value="ECO:0007669"/>
    <property type="project" value="TreeGrafter"/>
</dbReference>
<comment type="similarity">
    <text evidence="1">Belongs to the UPF0246 family.</text>
</comment>
<dbReference type="GO" id="GO:0005829">
    <property type="term" value="C:cytosol"/>
    <property type="evidence" value="ECO:0007669"/>
    <property type="project" value="TreeGrafter"/>
</dbReference>
<accession>A0A520MXI8</accession>
<dbReference type="PANTHER" id="PTHR30283">
    <property type="entry name" value="PEROXIDE STRESS RESPONSE PROTEIN YAAA"/>
    <property type="match status" value="1"/>
</dbReference>
<proteinExistence type="inferred from homology"/>
<evidence type="ECO:0000256" key="1">
    <source>
        <dbReference type="HAMAP-Rule" id="MF_00652"/>
    </source>
</evidence>
<name>A0A520MXI8_9GAMM</name>
<comment type="caution">
    <text evidence="2">The sequence shown here is derived from an EMBL/GenBank/DDBJ whole genome shotgun (WGS) entry which is preliminary data.</text>
</comment>
<dbReference type="Proteomes" id="UP000315825">
    <property type="component" value="Unassembled WGS sequence"/>
</dbReference>
<dbReference type="HAMAP" id="MF_00652">
    <property type="entry name" value="UPF0246"/>
    <property type="match status" value="1"/>
</dbReference>
<evidence type="ECO:0000313" key="3">
    <source>
        <dbReference type="Proteomes" id="UP000315825"/>
    </source>
</evidence>
<reference evidence="2 3" key="1">
    <citation type="submission" date="2019-02" db="EMBL/GenBank/DDBJ databases">
        <title>Prokaryotic population dynamics and viral predation in marine succession experiment using metagenomics: the confinement effect.</title>
        <authorList>
            <person name="Haro-Moreno J.M."/>
            <person name="Rodriguez-Valera F."/>
            <person name="Lopez-Perez M."/>
        </authorList>
    </citation>
    <scope>NUCLEOTIDE SEQUENCE [LARGE SCALE GENOMIC DNA]</scope>
    <source>
        <strain evidence="2">MED-G159</strain>
    </source>
</reference>